<evidence type="ECO:0000259" key="1">
    <source>
        <dbReference type="PROSITE" id="PS51186"/>
    </source>
</evidence>
<proteinExistence type="predicted"/>
<keyword evidence="3" id="KW-1185">Reference proteome</keyword>
<evidence type="ECO:0000313" key="3">
    <source>
        <dbReference type="Proteomes" id="UP001401887"/>
    </source>
</evidence>
<dbReference type="Proteomes" id="UP001401887">
    <property type="component" value="Unassembled WGS sequence"/>
</dbReference>
<dbReference type="EMBL" id="BAABRP010000008">
    <property type="protein sequence ID" value="GAA5513513.1"/>
    <property type="molecule type" value="Genomic_DNA"/>
</dbReference>
<sequence>MTVTVRRVTDPHDPALTTFGQIQERSYYAPDMLIPPAAFPHLVAGGGRGPRENRILVAQDEAGRVLGGTVFHLLPRAGFSSFLAVAPEARGRGISHLLHAARLSEVRGAGLAGLFADSVYAGRQDAAEREAEARTGTDPESRRRALHALGYRTVDLPYWQPVGGPDGGPLTDLDLLYHPLNGADTVPTDLVTDTLRAYWTGWLGQDRASREAEALAQRAGSTTLALLPATETPAYWRDGESS</sequence>
<dbReference type="SUPFAM" id="SSF55729">
    <property type="entry name" value="Acyl-CoA N-acyltransferases (Nat)"/>
    <property type="match status" value="1"/>
</dbReference>
<accession>A0ABP9WAF6</accession>
<dbReference type="Gene3D" id="3.40.630.30">
    <property type="match status" value="1"/>
</dbReference>
<dbReference type="RefSeq" id="WP_345465162.1">
    <property type="nucleotide sequence ID" value="NZ_BAABRP010000008.1"/>
</dbReference>
<dbReference type="InterPro" id="IPR016181">
    <property type="entry name" value="Acyl_CoA_acyltransferase"/>
</dbReference>
<reference evidence="2 3" key="1">
    <citation type="submission" date="2024-02" db="EMBL/GenBank/DDBJ databases">
        <title>Deinococcus carri NBRC 110142.</title>
        <authorList>
            <person name="Ichikawa N."/>
            <person name="Katano-Makiyama Y."/>
            <person name="Hidaka K."/>
        </authorList>
    </citation>
    <scope>NUCLEOTIDE SEQUENCE [LARGE SCALE GENOMIC DNA]</scope>
    <source>
        <strain evidence="2 3">NBRC 110142</strain>
    </source>
</reference>
<feature type="domain" description="N-acetyltransferase" evidence="1">
    <location>
        <begin position="3"/>
        <end position="171"/>
    </location>
</feature>
<name>A0ABP9WAF6_9DEIO</name>
<evidence type="ECO:0000313" key="2">
    <source>
        <dbReference type="EMBL" id="GAA5513513.1"/>
    </source>
</evidence>
<dbReference type="PROSITE" id="PS51186">
    <property type="entry name" value="GNAT"/>
    <property type="match status" value="1"/>
</dbReference>
<gene>
    <name evidence="2" type="ORF">Dcar01_02252</name>
</gene>
<dbReference type="Pfam" id="PF00583">
    <property type="entry name" value="Acetyltransf_1"/>
    <property type="match status" value="1"/>
</dbReference>
<comment type="caution">
    <text evidence="2">The sequence shown here is derived from an EMBL/GenBank/DDBJ whole genome shotgun (WGS) entry which is preliminary data.</text>
</comment>
<dbReference type="CDD" id="cd04301">
    <property type="entry name" value="NAT_SF"/>
    <property type="match status" value="1"/>
</dbReference>
<protein>
    <recommendedName>
        <fullName evidence="1">N-acetyltransferase domain-containing protein</fullName>
    </recommendedName>
</protein>
<dbReference type="InterPro" id="IPR000182">
    <property type="entry name" value="GNAT_dom"/>
</dbReference>
<organism evidence="2 3">
    <name type="scientific">Deinococcus carri</name>
    <dbReference type="NCBI Taxonomy" id="1211323"/>
    <lineage>
        <taxon>Bacteria</taxon>
        <taxon>Thermotogati</taxon>
        <taxon>Deinococcota</taxon>
        <taxon>Deinococci</taxon>
        <taxon>Deinococcales</taxon>
        <taxon>Deinococcaceae</taxon>
        <taxon>Deinococcus</taxon>
    </lineage>
</organism>